<accession>A0ACC1Y1F3</accession>
<evidence type="ECO:0000313" key="1">
    <source>
        <dbReference type="EMBL" id="KAJ4717038.1"/>
    </source>
</evidence>
<comment type="caution">
    <text evidence="1">The sequence shown here is derived from an EMBL/GenBank/DDBJ whole genome shotgun (WGS) entry which is preliminary data.</text>
</comment>
<organism evidence="1 2">
    <name type="scientific">Melia azedarach</name>
    <name type="common">Chinaberry tree</name>
    <dbReference type="NCBI Taxonomy" id="155640"/>
    <lineage>
        <taxon>Eukaryota</taxon>
        <taxon>Viridiplantae</taxon>
        <taxon>Streptophyta</taxon>
        <taxon>Embryophyta</taxon>
        <taxon>Tracheophyta</taxon>
        <taxon>Spermatophyta</taxon>
        <taxon>Magnoliopsida</taxon>
        <taxon>eudicotyledons</taxon>
        <taxon>Gunneridae</taxon>
        <taxon>Pentapetalae</taxon>
        <taxon>rosids</taxon>
        <taxon>malvids</taxon>
        <taxon>Sapindales</taxon>
        <taxon>Meliaceae</taxon>
        <taxon>Melia</taxon>
    </lineage>
</organism>
<sequence>MINLRGSHVTLLNLVKIDKVVSEIGYEDPEYKITRLFHEVKDIIVKNSCSQGKDIQVFVILPWTKNKEKKLIAKDSDLYWVFEEFFVHSLPVIEFEVNNGLGYEFQSCKENAGTILGHKSIEEEGSDYVGTSDNDEIDDTDESVVASDVEKSENSVNAVVTTGSGEFRDVVRMGILRGTHLMERMGFHNCMDSLLIMSGNQIPMVLLV</sequence>
<dbReference type="EMBL" id="CM051399">
    <property type="protein sequence ID" value="KAJ4717038.1"/>
    <property type="molecule type" value="Genomic_DNA"/>
</dbReference>
<gene>
    <name evidence="1" type="ORF">OWV82_011968</name>
</gene>
<protein>
    <submittedName>
        <fullName evidence="1">Uncharacterized protein</fullName>
    </submittedName>
</protein>
<evidence type="ECO:0000313" key="2">
    <source>
        <dbReference type="Proteomes" id="UP001164539"/>
    </source>
</evidence>
<name>A0ACC1Y1F3_MELAZ</name>
<keyword evidence="2" id="KW-1185">Reference proteome</keyword>
<dbReference type="Proteomes" id="UP001164539">
    <property type="component" value="Chromosome 6"/>
</dbReference>
<reference evidence="1 2" key="1">
    <citation type="journal article" date="2023" name="Science">
        <title>Complex scaffold remodeling in plant triterpene biosynthesis.</title>
        <authorList>
            <person name="De La Pena R."/>
            <person name="Hodgson H."/>
            <person name="Liu J.C."/>
            <person name="Stephenson M.J."/>
            <person name="Martin A.C."/>
            <person name="Owen C."/>
            <person name="Harkess A."/>
            <person name="Leebens-Mack J."/>
            <person name="Jimenez L.E."/>
            <person name="Osbourn A."/>
            <person name="Sattely E.S."/>
        </authorList>
    </citation>
    <scope>NUCLEOTIDE SEQUENCE [LARGE SCALE GENOMIC DNA]</scope>
    <source>
        <strain evidence="2">cv. JPN11</strain>
        <tissue evidence="1">Leaf</tissue>
    </source>
</reference>
<proteinExistence type="predicted"/>